<organism evidence="2 3">
    <name type="scientific">Lentzea xinjiangensis</name>
    <dbReference type="NCBI Taxonomy" id="402600"/>
    <lineage>
        <taxon>Bacteria</taxon>
        <taxon>Bacillati</taxon>
        <taxon>Actinomycetota</taxon>
        <taxon>Actinomycetes</taxon>
        <taxon>Pseudonocardiales</taxon>
        <taxon>Pseudonocardiaceae</taxon>
        <taxon>Lentzea</taxon>
    </lineage>
</organism>
<keyword evidence="1" id="KW-0472">Membrane</keyword>
<proteinExistence type="predicted"/>
<dbReference type="RefSeq" id="WP_089960829.1">
    <property type="nucleotide sequence ID" value="NZ_FOFR01000029.1"/>
</dbReference>
<evidence type="ECO:0000313" key="3">
    <source>
        <dbReference type="Proteomes" id="UP000199352"/>
    </source>
</evidence>
<dbReference type="AlphaFoldDB" id="A0A1H9VYE5"/>
<sequence length="147" mass="15673">MSRVEHTARTPVQMAALVVGVVFLLVGVAGFIPGLTTNYDTLGFAGHHSEALLLGLFQVSILHNIVHLAFGVAGIALARTARNAYLYLVGGGVIYLVLWLYGLVIDHDSAANFVPLNTADNWLHLFLAIGMIALGVVLGKRTLPART</sequence>
<evidence type="ECO:0000313" key="2">
    <source>
        <dbReference type="EMBL" id="SES26652.1"/>
    </source>
</evidence>
<feature type="transmembrane region" description="Helical" evidence="1">
    <location>
        <begin position="52"/>
        <end position="77"/>
    </location>
</feature>
<keyword evidence="3" id="KW-1185">Reference proteome</keyword>
<keyword evidence="1" id="KW-1133">Transmembrane helix</keyword>
<evidence type="ECO:0000256" key="1">
    <source>
        <dbReference type="SAM" id="Phobius"/>
    </source>
</evidence>
<dbReference type="Proteomes" id="UP000199352">
    <property type="component" value="Unassembled WGS sequence"/>
</dbReference>
<gene>
    <name evidence="2" type="ORF">SAMN05216188_12910</name>
</gene>
<protein>
    <recommendedName>
        <fullName evidence="4">DUF4383 domain-containing protein</fullName>
    </recommendedName>
</protein>
<accession>A0A1H9VYE5</accession>
<evidence type="ECO:0008006" key="4">
    <source>
        <dbReference type="Google" id="ProtNLM"/>
    </source>
</evidence>
<feature type="transmembrane region" description="Helical" evidence="1">
    <location>
        <begin position="122"/>
        <end position="139"/>
    </location>
</feature>
<dbReference type="OrthoDB" id="572373at2"/>
<reference evidence="3" key="1">
    <citation type="submission" date="2016-10" db="EMBL/GenBank/DDBJ databases">
        <authorList>
            <person name="Varghese N."/>
            <person name="Submissions S."/>
        </authorList>
    </citation>
    <scope>NUCLEOTIDE SEQUENCE [LARGE SCALE GENOMIC DNA]</scope>
    <source>
        <strain evidence="3">CGMCC 4.3525</strain>
    </source>
</reference>
<feature type="transmembrane region" description="Helical" evidence="1">
    <location>
        <begin position="84"/>
        <end position="102"/>
    </location>
</feature>
<dbReference type="EMBL" id="FOFR01000029">
    <property type="protein sequence ID" value="SES26652.1"/>
    <property type="molecule type" value="Genomic_DNA"/>
</dbReference>
<name>A0A1H9VYE5_9PSEU</name>
<dbReference type="Pfam" id="PF14325">
    <property type="entry name" value="DUF4383"/>
    <property type="match status" value="1"/>
</dbReference>
<keyword evidence="1" id="KW-0812">Transmembrane</keyword>
<feature type="transmembrane region" description="Helical" evidence="1">
    <location>
        <begin position="12"/>
        <end position="32"/>
    </location>
</feature>